<dbReference type="Proteomes" id="UP001213681">
    <property type="component" value="Unassembled WGS sequence"/>
</dbReference>
<proteinExistence type="predicted"/>
<accession>A0AAD6C0Q4</accession>
<dbReference type="InterPro" id="IPR036673">
    <property type="entry name" value="Cyanovirin-N_sf"/>
</dbReference>
<protein>
    <recommendedName>
        <fullName evidence="1">Cyanovirin-N domain-containing protein</fullName>
    </recommendedName>
</protein>
<dbReference type="EMBL" id="JAPVEA010000007">
    <property type="protein sequence ID" value="KAJ5443508.1"/>
    <property type="molecule type" value="Genomic_DNA"/>
</dbReference>
<name>A0AAD6C0Q4_9EURO</name>
<organism evidence="2 3">
    <name type="scientific">Penicillium daleae</name>
    <dbReference type="NCBI Taxonomy" id="63821"/>
    <lineage>
        <taxon>Eukaryota</taxon>
        <taxon>Fungi</taxon>
        <taxon>Dikarya</taxon>
        <taxon>Ascomycota</taxon>
        <taxon>Pezizomycotina</taxon>
        <taxon>Eurotiomycetes</taxon>
        <taxon>Eurotiomycetidae</taxon>
        <taxon>Eurotiales</taxon>
        <taxon>Aspergillaceae</taxon>
        <taxon>Penicillium</taxon>
    </lineage>
</organism>
<dbReference type="AlphaFoldDB" id="A0AAD6C0Q4"/>
<comment type="caution">
    <text evidence="2">The sequence shown here is derived from an EMBL/GenBank/DDBJ whole genome shotgun (WGS) entry which is preliminary data.</text>
</comment>
<evidence type="ECO:0000313" key="3">
    <source>
        <dbReference type="Proteomes" id="UP001213681"/>
    </source>
</evidence>
<feature type="domain" description="Cyanovirin-N" evidence="1">
    <location>
        <begin position="7"/>
        <end position="113"/>
    </location>
</feature>
<dbReference type="PANTHER" id="PTHR42076">
    <property type="entry name" value="CYANOVIRIN-N HOMOLOG"/>
    <property type="match status" value="1"/>
</dbReference>
<gene>
    <name evidence="2" type="ORF">N7458_007380</name>
</gene>
<dbReference type="SMART" id="SM01111">
    <property type="entry name" value="CVNH"/>
    <property type="match status" value="1"/>
</dbReference>
<reference evidence="2" key="1">
    <citation type="submission" date="2022-12" db="EMBL/GenBank/DDBJ databases">
        <authorList>
            <person name="Petersen C."/>
        </authorList>
    </citation>
    <scope>NUCLEOTIDE SEQUENCE</scope>
    <source>
        <strain evidence="2">IBT 16125</strain>
    </source>
</reference>
<dbReference type="Gene3D" id="2.30.60.10">
    <property type="entry name" value="Cyanovirin-N"/>
    <property type="match status" value="1"/>
</dbReference>
<reference evidence="2" key="2">
    <citation type="journal article" date="2023" name="IMA Fungus">
        <title>Comparative genomic study of the Penicillium genus elucidates a diverse pangenome and 15 lateral gene transfer events.</title>
        <authorList>
            <person name="Petersen C."/>
            <person name="Sorensen T."/>
            <person name="Nielsen M.R."/>
            <person name="Sondergaard T.E."/>
            <person name="Sorensen J.L."/>
            <person name="Fitzpatrick D.A."/>
            <person name="Frisvad J.C."/>
            <person name="Nielsen K.L."/>
        </authorList>
    </citation>
    <scope>NUCLEOTIDE SEQUENCE</scope>
    <source>
        <strain evidence="2">IBT 16125</strain>
    </source>
</reference>
<dbReference type="Pfam" id="PF08881">
    <property type="entry name" value="CVNH"/>
    <property type="match status" value="1"/>
</dbReference>
<dbReference type="GeneID" id="81601005"/>
<dbReference type="RefSeq" id="XP_056763588.1">
    <property type="nucleotide sequence ID" value="XM_056910762.1"/>
</dbReference>
<evidence type="ECO:0000313" key="2">
    <source>
        <dbReference type="EMBL" id="KAJ5443508.1"/>
    </source>
</evidence>
<dbReference type="SUPFAM" id="SSF51322">
    <property type="entry name" value="Cyanovirin-N"/>
    <property type="match status" value="1"/>
</dbReference>
<keyword evidence="3" id="KW-1185">Reference proteome</keyword>
<dbReference type="PANTHER" id="PTHR42076:SF1">
    <property type="entry name" value="CYANOVIRIN-N DOMAIN-CONTAINING PROTEIN"/>
    <property type="match status" value="1"/>
</dbReference>
<evidence type="ECO:0000259" key="1">
    <source>
        <dbReference type="SMART" id="SM01111"/>
    </source>
</evidence>
<sequence length="118" mass="12973">MKVIAMSFNKTACDIHLSADGGGTHLVAICNNDEGSGITADLILDQYLGNKDGHFEWGGTNFSKNARNITMSAEWPERKPILRSELLDSSGHYVQDEIDLAAHIANVEGELMYHQPED</sequence>
<dbReference type="InterPro" id="IPR011058">
    <property type="entry name" value="Cyanovirin-N"/>
</dbReference>